<evidence type="ECO:0000313" key="3">
    <source>
        <dbReference type="Proteomes" id="UP000244523"/>
    </source>
</evidence>
<dbReference type="AlphaFoldDB" id="A0A2T6KFT8"/>
<dbReference type="PANTHER" id="PTHR44757:SF2">
    <property type="entry name" value="BIOFILM ARCHITECTURE MAINTENANCE PROTEIN MBAA"/>
    <property type="match status" value="1"/>
</dbReference>
<sequence>MRGLLNTNELNKRALARLAETDFVVNRAVMIFADADNLKTINDHLGHAAGDALIRELARKIAENLGKDALVARELLPDRQHELCGFTGGFVGKARCRYLAPDGFCPEPAVS</sequence>
<comment type="caution">
    <text evidence="2">The sequence shown here is derived from an EMBL/GenBank/DDBJ whole genome shotgun (WGS) entry which is preliminary data.</text>
</comment>
<keyword evidence="3" id="KW-1185">Reference proteome</keyword>
<dbReference type="InterPro" id="IPR029787">
    <property type="entry name" value="Nucleotide_cyclase"/>
</dbReference>
<dbReference type="NCBIfam" id="TIGR00254">
    <property type="entry name" value="GGDEF"/>
    <property type="match status" value="1"/>
</dbReference>
<dbReference type="Pfam" id="PF00990">
    <property type="entry name" value="GGDEF"/>
    <property type="match status" value="1"/>
</dbReference>
<proteinExistence type="predicted"/>
<feature type="domain" description="GGDEF" evidence="1">
    <location>
        <begin position="26"/>
        <end position="111"/>
    </location>
</feature>
<dbReference type="SUPFAM" id="SSF55073">
    <property type="entry name" value="Nucleotide cyclase"/>
    <property type="match status" value="1"/>
</dbReference>
<dbReference type="InterPro" id="IPR052155">
    <property type="entry name" value="Biofilm_reg_signaling"/>
</dbReference>
<gene>
    <name evidence="2" type="ORF">C8N45_10667</name>
</gene>
<dbReference type="Gene3D" id="3.30.70.270">
    <property type="match status" value="1"/>
</dbReference>
<dbReference type="OrthoDB" id="9812260at2"/>
<dbReference type="EMBL" id="QBUD01000006">
    <property type="protein sequence ID" value="PUB14193.1"/>
    <property type="molecule type" value="Genomic_DNA"/>
</dbReference>
<dbReference type="PANTHER" id="PTHR44757">
    <property type="entry name" value="DIGUANYLATE CYCLASE DGCP"/>
    <property type="match status" value="1"/>
</dbReference>
<name>A0A2T6KFT8_9RHOB</name>
<organism evidence="2 3">
    <name type="scientific">Yoonia sediminilitoris</name>
    <dbReference type="NCBI Taxonomy" id="1286148"/>
    <lineage>
        <taxon>Bacteria</taxon>
        <taxon>Pseudomonadati</taxon>
        <taxon>Pseudomonadota</taxon>
        <taxon>Alphaproteobacteria</taxon>
        <taxon>Rhodobacterales</taxon>
        <taxon>Paracoccaceae</taxon>
        <taxon>Yoonia</taxon>
    </lineage>
</organism>
<protein>
    <submittedName>
        <fullName evidence="2">Diguanylate cyclase (GGDEF)-like protein</fullName>
    </submittedName>
</protein>
<dbReference type="InterPro" id="IPR043128">
    <property type="entry name" value="Rev_trsase/Diguanyl_cyclase"/>
</dbReference>
<accession>A0A2T6KFT8</accession>
<dbReference type="PROSITE" id="PS50887">
    <property type="entry name" value="GGDEF"/>
    <property type="match status" value="1"/>
</dbReference>
<evidence type="ECO:0000259" key="1">
    <source>
        <dbReference type="PROSITE" id="PS50887"/>
    </source>
</evidence>
<dbReference type="Proteomes" id="UP000244523">
    <property type="component" value="Unassembled WGS sequence"/>
</dbReference>
<dbReference type="InterPro" id="IPR000160">
    <property type="entry name" value="GGDEF_dom"/>
</dbReference>
<reference evidence="2 3" key="1">
    <citation type="submission" date="2018-04" db="EMBL/GenBank/DDBJ databases">
        <title>Genomic Encyclopedia of Archaeal and Bacterial Type Strains, Phase II (KMG-II): from individual species to whole genera.</title>
        <authorList>
            <person name="Goeker M."/>
        </authorList>
    </citation>
    <scope>NUCLEOTIDE SEQUENCE [LARGE SCALE GENOMIC DNA]</scope>
    <source>
        <strain evidence="2 3">DSM 29955</strain>
    </source>
</reference>
<evidence type="ECO:0000313" key="2">
    <source>
        <dbReference type="EMBL" id="PUB14193.1"/>
    </source>
</evidence>